<evidence type="ECO:0000256" key="6">
    <source>
        <dbReference type="ARBA" id="ARBA00022679"/>
    </source>
</evidence>
<name>A0A0D8IVH0_9FIRM</name>
<dbReference type="PANTHER" id="PTHR32438">
    <property type="entry name" value="4-ALPHA-GLUCANOTRANSFERASE DPE1, CHLOROPLASTIC/AMYLOPLASTIC"/>
    <property type="match status" value="1"/>
</dbReference>
<sequence>MRKSGILMPVASLPGPYGIGSLGKPAFVFIDFLKKAGQKVWQMLPLSPTGFGNSPYQSCSAFAGNPYFIDLDILRKKGLLKKGEYGAKECCTNEGAVDYAALYHSRYGILRKAFARFSTWYPDDYYRFCYEQGWWLEDYALYMTAKGLYEGKSYLEWPEPVRSHTPEAIRQLYAEHEAEVHFWKFCQYEFSLQWTALKAYAGENGIEIMGDIPIYVAADSADVWAAPELFLLDACGAPKEVAGCPPDAFSDAGQLWGNPLYDWAHHEKTGFAWWVRRIRYALNFYDILRIDHFRGFDTYYAIPYGAKTAQTGEWRSGPGMKLFRAVKQALGDVPIVAEDLGELFPSVYELLAESGFPGMKVLQFAFGPGDSEYLPHNHPVHCVVYTGTHDNTTAAAWYRTAAPAQRKKAAAYLGLNREEGFAAGLVRGALASPGELCIIPLADYLALGAEARINTPSTLGGSNWVWRALPGQLCAANAKKIAALAVLYGRA</sequence>
<evidence type="ECO:0000256" key="4">
    <source>
        <dbReference type="ARBA" id="ARBA00020295"/>
    </source>
</evidence>
<comment type="caution">
    <text evidence="11">The sequence shown here is derived from an EMBL/GenBank/DDBJ whole genome shotgun (WGS) entry which is preliminary data.</text>
</comment>
<dbReference type="RefSeq" id="WP_050006693.1">
    <property type="nucleotide sequence ID" value="NZ_CAUBBA010000051.1"/>
</dbReference>
<dbReference type="PANTHER" id="PTHR32438:SF5">
    <property type="entry name" value="4-ALPHA-GLUCANOTRANSFERASE DPE1, CHLOROPLASTIC_AMYLOPLASTIC"/>
    <property type="match status" value="1"/>
</dbReference>
<evidence type="ECO:0000313" key="12">
    <source>
        <dbReference type="Proteomes" id="UP000032483"/>
    </source>
</evidence>
<comment type="similarity">
    <text evidence="2 10">Belongs to the disproportionating enzyme family.</text>
</comment>
<dbReference type="EMBL" id="JXXK01000056">
    <property type="protein sequence ID" value="KJF38271.1"/>
    <property type="molecule type" value="Genomic_DNA"/>
</dbReference>
<dbReference type="InterPro" id="IPR003385">
    <property type="entry name" value="Glyco_hydro_77"/>
</dbReference>
<comment type="catalytic activity">
    <reaction evidence="1 10">
        <text>Transfers a segment of a (1-&gt;4)-alpha-D-glucan to a new position in an acceptor, which may be glucose or a (1-&gt;4)-alpha-D-glucan.</text>
        <dbReference type="EC" id="2.4.1.25"/>
    </reaction>
</comment>
<dbReference type="Gene3D" id="3.20.20.80">
    <property type="entry name" value="Glycosidases"/>
    <property type="match status" value="1"/>
</dbReference>
<evidence type="ECO:0000256" key="10">
    <source>
        <dbReference type="RuleBase" id="RU361207"/>
    </source>
</evidence>
<proteinExistence type="inferred from homology"/>
<dbReference type="PATRIC" id="fig|1550024.3.peg.4366"/>
<evidence type="ECO:0000256" key="3">
    <source>
        <dbReference type="ARBA" id="ARBA00012560"/>
    </source>
</evidence>
<organism evidence="11 12">
    <name type="scientific">Ruthenibacterium lactatiformans</name>
    <dbReference type="NCBI Taxonomy" id="1550024"/>
    <lineage>
        <taxon>Bacteria</taxon>
        <taxon>Bacillati</taxon>
        <taxon>Bacillota</taxon>
        <taxon>Clostridia</taxon>
        <taxon>Eubacteriales</taxon>
        <taxon>Oscillospiraceae</taxon>
        <taxon>Ruthenibacterium</taxon>
    </lineage>
</organism>
<dbReference type="Pfam" id="PF02446">
    <property type="entry name" value="Glyco_hydro_77"/>
    <property type="match status" value="1"/>
</dbReference>
<evidence type="ECO:0000256" key="5">
    <source>
        <dbReference type="ARBA" id="ARBA00022676"/>
    </source>
</evidence>
<reference evidence="11" key="1">
    <citation type="submission" date="2015-02" db="EMBL/GenBank/DDBJ databases">
        <title>A novel member of the family Ruminococcaceae isolated from human feces.</title>
        <authorList>
            <person name="Shkoporov A.N."/>
            <person name="Chaplin A.V."/>
            <person name="Motuzova O.V."/>
            <person name="Kafarskaia L.I."/>
            <person name="Khokhlova E.V."/>
            <person name="Efimov B.A."/>
        </authorList>
    </citation>
    <scope>NUCLEOTIDE SEQUENCE [LARGE SCALE GENOMIC DNA]</scope>
    <source>
        <strain evidence="11">585-1</strain>
    </source>
</reference>
<evidence type="ECO:0000256" key="1">
    <source>
        <dbReference type="ARBA" id="ARBA00000439"/>
    </source>
</evidence>
<dbReference type="GO" id="GO:0004134">
    <property type="term" value="F:4-alpha-glucanotransferase activity"/>
    <property type="evidence" value="ECO:0007669"/>
    <property type="project" value="UniProtKB-EC"/>
</dbReference>
<dbReference type="AlphaFoldDB" id="A0A0D8IVH0"/>
<evidence type="ECO:0000256" key="7">
    <source>
        <dbReference type="ARBA" id="ARBA00023277"/>
    </source>
</evidence>
<accession>A0A0D8IVH0</accession>
<dbReference type="EC" id="2.4.1.25" evidence="3 10"/>
<evidence type="ECO:0000313" key="11">
    <source>
        <dbReference type="EMBL" id="KJF38271.1"/>
    </source>
</evidence>
<keyword evidence="7 10" id="KW-0119">Carbohydrate metabolism</keyword>
<gene>
    <name evidence="11" type="ORF">TQ39_19015</name>
</gene>
<evidence type="ECO:0000256" key="9">
    <source>
        <dbReference type="ARBA" id="ARBA00031501"/>
    </source>
</evidence>
<dbReference type="NCBIfam" id="TIGR00217">
    <property type="entry name" value="malQ"/>
    <property type="match status" value="1"/>
</dbReference>
<dbReference type="NCBIfam" id="NF011080">
    <property type="entry name" value="PRK14508.1-3"/>
    <property type="match status" value="1"/>
</dbReference>
<evidence type="ECO:0000256" key="2">
    <source>
        <dbReference type="ARBA" id="ARBA00005684"/>
    </source>
</evidence>
<keyword evidence="6 10" id="KW-0808">Transferase</keyword>
<protein>
    <recommendedName>
        <fullName evidence="4 10">4-alpha-glucanotransferase</fullName>
        <ecNumber evidence="3 10">2.4.1.25</ecNumber>
    </recommendedName>
    <alternativeName>
        <fullName evidence="8 10">Amylomaltase</fullName>
    </alternativeName>
    <alternativeName>
        <fullName evidence="9 10">Disproportionating enzyme</fullName>
    </alternativeName>
</protein>
<dbReference type="Proteomes" id="UP000032483">
    <property type="component" value="Unassembled WGS sequence"/>
</dbReference>
<dbReference type="InterPro" id="IPR017853">
    <property type="entry name" value="GH"/>
</dbReference>
<dbReference type="SUPFAM" id="SSF51445">
    <property type="entry name" value="(Trans)glycosidases"/>
    <property type="match status" value="1"/>
</dbReference>
<keyword evidence="12" id="KW-1185">Reference proteome</keyword>
<dbReference type="GeneID" id="42858622"/>
<keyword evidence="5 10" id="KW-0328">Glycosyltransferase</keyword>
<dbReference type="GO" id="GO:0005975">
    <property type="term" value="P:carbohydrate metabolic process"/>
    <property type="evidence" value="ECO:0007669"/>
    <property type="project" value="InterPro"/>
</dbReference>
<evidence type="ECO:0000256" key="8">
    <source>
        <dbReference type="ARBA" id="ARBA00031423"/>
    </source>
</evidence>